<dbReference type="Proteomes" id="UP000756921">
    <property type="component" value="Unassembled WGS sequence"/>
</dbReference>
<dbReference type="EMBL" id="WJXW01000008">
    <property type="protein sequence ID" value="KAF9733695.1"/>
    <property type="molecule type" value="Genomic_DNA"/>
</dbReference>
<name>A0A9P6GER9_9PLEO</name>
<accession>A0A9P6GER9</accession>
<reference evidence="1" key="1">
    <citation type="journal article" date="2020" name="Mol. Plant Microbe Interact.">
        <title>Genome Sequence of the Biocontrol Agent Coniothyrium minitans strain Conio (IMI 134523).</title>
        <authorList>
            <person name="Patel D."/>
            <person name="Shittu T.A."/>
            <person name="Baroncelli R."/>
            <person name="Muthumeenakshi S."/>
            <person name="Osborne T.H."/>
            <person name="Janganan T.K."/>
            <person name="Sreenivasaprasad S."/>
        </authorList>
    </citation>
    <scope>NUCLEOTIDE SEQUENCE</scope>
    <source>
        <strain evidence="1">Conio</strain>
    </source>
</reference>
<dbReference type="AlphaFoldDB" id="A0A9P6GER9"/>
<evidence type="ECO:0000313" key="2">
    <source>
        <dbReference type="Proteomes" id="UP000756921"/>
    </source>
</evidence>
<sequence length="109" mass="12463">MSALPITIGLVTDTDLTFDIADAIRRRDTESKLTATDQLEEIVIYIEASKDELRRSKPDHLEEIVIWIDPFLSEELQTTTKSVNGRSEAGFNRQRGWTWIQLDVEIAKS</sequence>
<keyword evidence="2" id="KW-1185">Reference proteome</keyword>
<gene>
    <name evidence="1" type="ORF">PMIN01_08038</name>
</gene>
<comment type="caution">
    <text evidence="1">The sequence shown here is derived from an EMBL/GenBank/DDBJ whole genome shotgun (WGS) entry which is preliminary data.</text>
</comment>
<organism evidence="1 2">
    <name type="scientific">Paraphaeosphaeria minitans</name>
    <dbReference type="NCBI Taxonomy" id="565426"/>
    <lineage>
        <taxon>Eukaryota</taxon>
        <taxon>Fungi</taxon>
        <taxon>Dikarya</taxon>
        <taxon>Ascomycota</taxon>
        <taxon>Pezizomycotina</taxon>
        <taxon>Dothideomycetes</taxon>
        <taxon>Pleosporomycetidae</taxon>
        <taxon>Pleosporales</taxon>
        <taxon>Massarineae</taxon>
        <taxon>Didymosphaeriaceae</taxon>
        <taxon>Paraphaeosphaeria</taxon>
    </lineage>
</organism>
<proteinExistence type="predicted"/>
<evidence type="ECO:0000313" key="1">
    <source>
        <dbReference type="EMBL" id="KAF9733695.1"/>
    </source>
</evidence>
<protein>
    <submittedName>
        <fullName evidence="1">Uncharacterized protein</fullName>
    </submittedName>
</protein>